<dbReference type="VEuPathDB" id="FungiDB:ATEG_05648"/>
<dbReference type="SUPFAM" id="SSF52540">
    <property type="entry name" value="P-loop containing nucleoside triphosphate hydrolases"/>
    <property type="match status" value="1"/>
</dbReference>
<dbReference type="GeneID" id="4321854"/>
<dbReference type="AlphaFoldDB" id="Q0CKY6"/>
<dbReference type="STRING" id="341663.Q0CKY6"/>
<dbReference type="InterPro" id="IPR027417">
    <property type="entry name" value="P-loop_NTPase"/>
</dbReference>
<reference evidence="2" key="1">
    <citation type="submission" date="2005-09" db="EMBL/GenBank/DDBJ databases">
        <title>Annotation of the Aspergillus terreus NIH2624 genome.</title>
        <authorList>
            <person name="Birren B.W."/>
            <person name="Lander E.S."/>
            <person name="Galagan J.E."/>
            <person name="Nusbaum C."/>
            <person name="Devon K."/>
            <person name="Henn M."/>
            <person name="Ma L.-J."/>
            <person name="Jaffe D.B."/>
            <person name="Butler J."/>
            <person name="Alvarez P."/>
            <person name="Gnerre S."/>
            <person name="Grabherr M."/>
            <person name="Kleber M."/>
            <person name="Mauceli E.W."/>
            <person name="Brockman W."/>
            <person name="Rounsley S."/>
            <person name="Young S.K."/>
            <person name="LaButti K."/>
            <person name="Pushparaj V."/>
            <person name="DeCaprio D."/>
            <person name="Crawford M."/>
            <person name="Koehrsen M."/>
            <person name="Engels R."/>
            <person name="Montgomery P."/>
            <person name="Pearson M."/>
            <person name="Howarth C."/>
            <person name="Larson L."/>
            <person name="Luoma S."/>
            <person name="White J."/>
            <person name="Alvarado L."/>
            <person name="Kodira C.D."/>
            <person name="Zeng Q."/>
            <person name="Oleary S."/>
            <person name="Yandava C."/>
            <person name="Denning D.W."/>
            <person name="Nierman W.C."/>
            <person name="Milne T."/>
            <person name="Madden K."/>
        </authorList>
    </citation>
    <scope>NUCLEOTIDE SEQUENCE [LARGE SCALE GENOMIC DNA]</scope>
    <source>
        <strain evidence="2">NIH 2624 / FGSC A1156</strain>
    </source>
</reference>
<evidence type="ECO:0000313" key="1">
    <source>
        <dbReference type="EMBL" id="EAU33409.1"/>
    </source>
</evidence>
<evidence type="ECO:0000313" key="2">
    <source>
        <dbReference type="Proteomes" id="UP000007963"/>
    </source>
</evidence>
<dbReference type="EMBL" id="CH476601">
    <property type="protein sequence ID" value="EAU33409.1"/>
    <property type="molecule type" value="Genomic_DNA"/>
</dbReference>
<dbReference type="Gene3D" id="3.40.50.300">
    <property type="entry name" value="P-loop containing nucleotide triphosphate hydrolases"/>
    <property type="match status" value="1"/>
</dbReference>
<evidence type="ECO:0008006" key="3">
    <source>
        <dbReference type="Google" id="ProtNLM"/>
    </source>
</evidence>
<protein>
    <recommendedName>
        <fullName evidence="3">ABC transporter domain-containing protein</fullName>
    </recommendedName>
</protein>
<dbReference type="HOGENOM" id="CLU_2061039_0_0_1"/>
<dbReference type="RefSeq" id="XP_001214826.1">
    <property type="nucleotide sequence ID" value="XM_001214826.1"/>
</dbReference>
<proteinExistence type="predicted"/>
<dbReference type="OrthoDB" id="6500128at2759"/>
<sequence length="119" mass="13384">MARAILQPGALVLLDECTRRYFVLQYTADLEMLRRMHCSADQSTSNIINHLVHSCFGQQTVIATIHRLESIMDFNRVLVMEHGVLVQDGGPRELVSKPGALRDLFCAKGRVPVISCFLE</sequence>
<gene>
    <name evidence="1" type="ORF">ATEG_05648</name>
</gene>
<dbReference type="Proteomes" id="UP000007963">
    <property type="component" value="Unassembled WGS sequence"/>
</dbReference>
<name>Q0CKY6_ASPTN</name>
<accession>Q0CKY6</accession>
<organism evidence="1 2">
    <name type="scientific">Aspergillus terreus (strain NIH 2624 / FGSC A1156)</name>
    <dbReference type="NCBI Taxonomy" id="341663"/>
    <lineage>
        <taxon>Eukaryota</taxon>
        <taxon>Fungi</taxon>
        <taxon>Dikarya</taxon>
        <taxon>Ascomycota</taxon>
        <taxon>Pezizomycotina</taxon>
        <taxon>Eurotiomycetes</taxon>
        <taxon>Eurotiomycetidae</taxon>
        <taxon>Eurotiales</taxon>
        <taxon>Aspergillaceae</taxon>
        <taxon>Aspergillus</taxon>
        <taxon>Aspergillus subgen. Circumdati</taxon>
    </lineage>
</organism>